<keyword evidence="1" id="KW-0812">Transmembrane</keyword>
<feature type="transmembrane region" description="Helical" evidence="1">
    <location>
        <begin position="211"/>
        <end position="229"/>
    </location>
</feature>
<proteinExistence type="predicted"/>
<keyword evidence="3" id="KW-1185">Reference proteome</keyword>
<feature type="transmembrane region" description="Helical" evidence="1">
    <location>
        <begin position="12"/>
        <end position="29"/>
    </location>
</feature>
<comment type="caution">
    <text evidence="2">The sequence shown here is derived from an EMBL/GenBank/DDBJ whole genome shotgun (WGS) entry which is preliminary data.</text>
</comment>
<reference evidence="2 3" key="1">
    <citation type="submission" date="2019-06" db="EMBL/GenBank/DDBJ databases">
        <title>Sorghum-associated microbial communities from plants grown in Nebraska, USA.</title>
        <authorList>
            <person name="Schachtman D."/>
        </authorList>
    </citation>
    <scope>NUCLEOTIDE SEQUENCE [LARGE SCALE GENOMIC DNA]</scope>
    <source>
        <strain evidence="2 3">1209</strain>
    </source>
</reference>
<feature type="transmembrane region" description="Helical" evidence="1">
    <location>
        <begin position="310"/>
        <end position="332"/>
    </location>
</feature>
<feature type="transmembrane region" description="Helical" evidence="1">
    <location>
        <begin position="49"/>
        <end position="71"/>
    </location>
</feature>
<feature type="transmembrane region" description="Helical" evidence="1">
    <location>
        <begin position="235"/>
        <end position="255"/>
    </location>
</feature>
<dbReference type="AlphaFoldDB" id="A0A561PR89"/>
<dbReference type="EMBL" id="VIWO01000004">
    <property type="protein sequence ID" value="TWF40632.1"/>
    <property type="molecule type" value="Genomic_DNA"/>
</dbReference>
<keyword evidence="1" id="KW-0472">Membrane</keyword>
<feature type="transmembrane region" description="Helical" evidence="1">
    <location>
        <begin position="267"/>
        <end position="290"/>
    </location>
</feature>
<name>A0A561PR89_9BACT</name>
<dbReference type="OrthoDB" id="2827525at2"/>
<gene>
    <name evidence="2" type="ORF">FHW36_104315</name>
</gene>
<feature type="transmembrane region" description="Helical" evidence="1">
    <location>
        <begin position="83"/>
        <end position="100"/>
    </location>
</feature>
<evidence type="ECO:0000313" key="3">
    <source>
        <dbReference type="Proteomes" id="UP000320811"/>
    </source>
</evidence>
<accession>A0A561PR89</accession>
<feature type="transmembrane region" description="Helical" evidence="1">
    <location>
        <begin position="379"/>
        <end position="397"/>
    </location>
</feature>
<evidence type="ECO:0000256" key="1">
    <source>
        <dbReference type="SAM" id="Phobius"/>
    </source>
</evidence>
<evidence type="ECO:0000313" key="2">
    <source>
        <dbReference type="EMBL" id="TWF40632.1"/>
    </source>
</evidence>
<sequence>MDRPFAGKWFRWGLLNLAIVALYGTLMRYKIAFSLPFLEQNNLLHAHSHFAFSAWIGHVLYSGLALVIAPFVTSSQQKRYRQLIMLNLVCSFGMLIAFSVQGYKTVSISFSTLTIVIGMAFAGIFLRDAKYLPLRHPAKPWAIAGLLLNVLSSAGPFFLAYMMATKNIDHRFYLGSVYYYLHFQYNGWFFFGSMALAADQFPAVFEGAKKYFLVFVIAVIPTFFLSMLWANLPVWLYAVTVAATVLQLLAWIIFLRKSWLIFRQQPSSYPGWINFFFCAATWALTIKFLLQTVSVIPSLSQLVFGFRPVVIAYLHLVLLGVYSLFLIGYMLAHGLIKTGKRTKTFSFLFFSGVLFNELFLAIQGFAAFFYMPVPYIREMLFVAALILLGSATVLFVSQAGNRQ</sequence>
<organism evidence="2 3">
    <name type="scientific">Chitinophaga polysaccharea</name>
    <dbReference type="NCBI Taxonomy" id="1293035"/>
    <lineage>
        <taxon>Bacteria</taxon>
        <taxon>Pseudomonadati</taxon>
        <taxon>Bacteroidota</taxon>
        <taxon>Chitinophagia</taxon>
        <taxon>Chitinophagales</taxon>
        <taxon>Chitinophagaceae</taxon>
        <taxon>Chitinophaga</taxon>
    </lineage>
</organism>
<dbReference type="Proteomes" id="UP000320811">
    <property type="component" value="Unassembled WGS sequence"/>
</dbReference>
<feature type="transmembrane region" description="Helical" evidence="1">
    <location>
        <begin position="138"/>
        <end position="159"/>
    </location>
</feature>
<keyword evidence="1" id="KW-1133">Transmembrane helix</keyword>
<feature type="transmembrane region" description="Helical" evidence="1">
    <location>
        <begin position="344"/>
        <end position="373"/>
    </location>
</feature>
<feature type="transmembrane region" description="Helical" evidence="1">
    <location>
        <begin position="179"/>
        <end position="199"/>
    </location>
</feature>
<protein>
    <submittedName>
        <fullName evidence="2">Uncharacterized protein</fullName>
    </submittedName>
</protein>
<feature type="transmembrane region" description="Helical" evidence="1">
    <location>
        <begin position="106"/>
        <end position="126"/>
    </location>
</feature>